<reference evidence="2 3" key="1">
    <citation type="submission" date="2024-10" db="EMBL/GenBank/DDBJ databases">
        <authorList>
            <person name="Kim D."/>
        </authorList>
    </citation>
    <scope>NUCLEOTIDE SEQUENCE [LARGE SCALE GENOMIC DNA]</scope>
    <source>
        <strain evidence="2">BH-2024</strain>
    </source>
</reference>
<feature type="region of interest" description="Disordered" evidence="1">
    <location>
        <begin position="175"/>
        <end position="195"/>
    </location>
</feature>
<dbReference type="AlphaFoldDB" id="A0ABD2IKH2"/>
<name>A0ABD2IKH2_9BILA</name>
<proteinExistence type="predicted"/>
<evidence type="ECO:0008006" key="4">
    <source>
        <dbReference type="Google" id="ProtNLM"/>
    </source>
</evidence>
<dbReference type="SUPFAM" id="SSF50249">
    <property type="entry name" value="Nucleic acid-binding proteins"/>
    <property type="match status" value="1"/>
</dbReference>
<gene>
    <name evidence="2" type="ORF">niasHT_034790</name>
</gene>
<dbReference type="Proteomes" id="UP001620626">
    <property type="component" value="Unassembled WGS sequence"/>
</dbReference>
<dbReference type="Gene3D" id="2.40.50.140">
    <property type="entry name" value="Nucleic acid-binding proteins"/>
    <property type="match status" value="1"/>
</dbReference>
<keyword evidence="3" id="KW-1185">Reference proteome</keyword>
<sequence>MSLSRFQISAKRPAPEEEELENAKNLREVIRFAGAGTFYIGAIVADLQYQVYDSCPLRMRGFPCRRKLPENHICESCGGQKVDRPIKNIYLRVVLQDIDESDCTQRATMFSAVAETFLGLKATQVVEMEDKVLYAHLEAKLGSMITAKVTIKEDSQSFTGFDWVVNRFYKTTTTKKTGEDQDGAGGSKEKIARSE</sequence>
<dbReference type="InterPro" id="IPR012340">
    <property type="entry name" value="NA-bd_OB-fold"/>
</dbReference>
<dbReference type="EMBL" id="JBICBT010001158">
    <property type="protein sequence ID" value="KAL3080604.1"/>
    <property type="molecule type" value="Genomic_DNA"/>
</dbReference>
<organism evidence="2 3">
    <name type="scientific">Heterodera trifolii</name>
    <dbReference type="NCBI Taxonomy" id="157864"/>
    <lineage>
        <taxon>Eukaryota</taxon>
        <taxon>Metazoa</taxon>
        <taxon>Ecdysozoa</taxon>
        <taxon>Nematoda</taxon>
        <taxon>Chromadorea</taxon>
        <taxon>Rhabditida</taxon>
        <taxon>Tylenchina</taxon>
        <taxon>Tylenchomorpha</taxon>
        <taxon>Tylenchoidea</taxon>
        <taxon>Heteroderidae</taxon>
        <taxon>Heteroderinae</taxon>
        <taxon>Heterodera</taxon>
    </lineage>
</organism>
<protein>
    <recommendedName>
        <fullName evidence="4">Replication factor A C-terminal domain-containing protein</fullName>
    </recommendedName>
</protein>
<evidence type="ECO:0000313" key="3">
    <source>
        <dbReference type="Proteomes" id="UP001620626"/>
    </source>
</evidence>
<evidence type="ECO:0000313" key="2">
    <source>
        <dbReference type="EMBL" id="KAL3080604.1"/>
    </source>
</evidence>
<comment type="caution">
    <text evidence="2">The sequence shown here is derived from an EMBL/GenBank/DDBJ whole genome shotgun (WGS) entry which is preliminary data.</text>
</comment>
<evidence type="ECO:0000256" key="1">
    <source>
        <dbReference type="SAM" id="MobiDB-lite"/>
    </source>
</evidence>
<accession>A0ABD2IKH2</accession>